<dbReference type="InterPro" id="IPR013424">
    <property type="entry name" value="Ice-binding_C"/>
</dbReference>
<keyword evidence="3" id="KW-1185">Reference proteome</keyword>
<name>A0A6B3LEM5_9BACT</name>
<dbReference type="EMBL" id="CP066776">
    <property type="protein sequence ID" value="QQL44945.1"/>
    <property type="molecule type" value="Genomic_DNA"/>
</dbReference>
<dbReference type="Pfam" id="PF07589">
    <property type="entry name" value="PEP-CTERM"/>
    <property type="match status" value="1"/>
</dbReference>
<gene>
    <name evidence="2" type="ORF">G3M56_013930</name>
</gene>
<reference evidence="2 3" key="1">
    <citation type="submission" date="2020-12" db="EMBL/GenBank/DDBJ databases">
        <title>Sulforoseuscoccus oceanibium gen. nov., sp. nov., a representative of the phylum Verrucomicrobia with special cytoplasmic membrane, and proposal of Sulforoseuscoccusaceae fam. nov.</title>
        <authorList>
            <person name="Xi F."/>
        </authorList>
    </citation>
    <scope>NUCLEOTIDE SEQUENCE [LARGE SCALE GENOMIC DNA]</scope>
    <source>
        <strain evidence="2 3">T37</strain>
    </source>
</reference>
<accession>A0A6B3LEM5</accession>
<dbReference type="KEGG" id="soa:G3M56_013930"/>
<organism evidence="2 3">
    <name type="scientific">Sulfuriroseicoccus oceanibius</name>
    <dbReference type="NCBI Taxonomy" id="2707525"/>
    <lineage>
        <taxon>Bacteria</taxon>
        <taxon>Pseudomonadati</taxon>
        <taxon>Verrucomicrobiota</taxon>
        <taxon>Verrucomicrobiia</taxon>
        <taxon>Verrucomicrobiales</taxon>
        <taxon>Verrucomicrobiaceae</taxon>
        <taxon>Sulfuriroseicoccus</taxon>
    </lineage>
</organism>
<dbReference type="NCBIfam" id="TIGR02595">
    <property type="entry name" value="PEP_CTERM"/>
    <property type="match status" value="1"/>
</dbReference>
<feature type="domain" description="Ice-binding protein C-terminal" evidence="1">
    <location>
        <begin position="240"/>
        <end position="262"/>
    </location>
</feature>
<proteinExistence type="predicted"/>
<dbReference type="RefSeq" id="WP_164365315.1">
    <property type="nucleotide sequence ID" value="NZ_CP066776.1"/>
</dbReference>
<evidence type="ECO:0000259" key="1">
    <source>
        <dbReference type="Pfam" id="PF07589"/>
    </source>
</evidence>
<dbReference type="AlphaFoldDB" id="A0A6B3LEM5"/>
<sequence>MKHMHTLAVLAASTLGAHAAIVAEADSSGFDYLYEMDTNPATLDLDSNSTNDWFGGTVSGATIPQTYTGGVAYSNDSAGENLFRVDFGGSILRNNFSDANPMTMELSVSKQGGSQGTLGWFGAALQMPGASNSIVVAFADDHVKVRETGGGYSEYLNGTDFTSGFHTMRVAKEGGDNYYIWIDDVLLNADLSTPIGGGNGNFNSGGSWFIGDYSSGGFGSADWGVDYIRMEADGAFAPVAVPEPSSAVLLGLGGAALILRRRK</sequence>
<dbReference type="Proteomes" id="UP000475117">
    <property type="component" value="Chromosome"/>
</dbReference>
<protein>
    <submittedName>
        <fullName evidence="2">PEP-CTERM sorting domain-containing protein</fullName>
    </submittedName>
</protein>
<evidence type="ECO:0000313" key="2">
    <source>
        <dbReference type="EMBL" id="QQL44945.1"/>
    </source>
</evidence>
<evidence type="ECO:0000313" key="3">
    <source>
        <dbReference type="Proteomes" id="UP000475117"/>
    </source>
</evidence>